<keyword evidence="2" id="KW-1185">Reference proteome</keyword>
<gene>
    <name evidence="1" type="ORF">EYF80_034505</name>
</gene>
<proteinExistence type="predicted"/>
<dbReference type="AlphaFoldDB" id="A0A4Z2GPG8"/>
<name>A0A4Z2GPG8_9TELE</name>
<comment type="caution">
    <text evidence="1">The sequence shown here is derived from an EMBL/GenBank/DDBJ whole genome shotgun (WGS) entry which is preliminary data.</text>
</comment>
<accession>A0A4Z2GPG8</accession>
<evidence type="ECO:0000313" key="2">
    <source>
        <dbReference type="Proteomes" id="UP000314294"/>
    </source>
</evidence>
<dbReference type="EMBL" id="SRLO01000461">
    <property type="protein sequence ID" value="TNN55239.1"/>
    <property type="molecule type" value="Genomic_DNA"/>
</dbReference>
<sequence length="157" mass="17592">MKVLRFTPDVHYKQLSAQWELKLHKSNKSSPTCGLHAINLKILCSTGFPPDIHPSRQQQAEPRLHRQSYMDSINTGAERPFSLREGPLHRLAYVISVFTVTTVCATGSLCCTTDYHHSPEGILSASVLINHKLDSRAVFHMAIHHRPNQVALSESPC</sequence>
<organism evidence="1 2">
    <name type="scientific">Liparis tanakae</name>
    <name type="common">Tanaka's snailfish</name>
    <dbReference type="NCBI Taxonomy" id="230148"/>
    <lineage>
        <taxon>Eukaryota</taxon>
        <taxon>Metazoa</taxon>
        <taxon>Chordata</taxon>
        <taxon>Craniata</taxon>
        <taxon>Vertebrata</taxon>
        <taxon>Euteleostomi</taxon>
        <taxon>Actinopterygii</taxon>
        <taxon>Neopterygii</taxon>
        <taxon>Teleostei</taxon>
        <taxon>Neoteleostei</taxon>
        <taxon>Acanthomorphata</taxon>
        <taxon>Eupercaria</taxon>
        <taxon>Perciformes</taxon>
        <taxon>Cottioidei</taxon>
        <taxon>Cottales</taxon>
        <taxon>Liparidae</taxon>
        <taxon>Liparis</taxon>
    </lineage>
</organism>
<dbReference type="Proteomes" id="UP000314294">
    <property type="component" value="Unassembled WGS sequence"/>
</dbReference>
<evidence type="ECO:0000313" key="1">
    <source>
        <dbReference type="EMBL" id="TNN55239.1"/>
    </source>
</evidence>
<reference evidence="1 2" key="1">
    <citation type="submission" date="2019-03" db="EMBL/GenBank/DDBJ databases">
        <title>First draft genome of Liparis tanakae, snailfish: a comprehensive survey of snailfish specific genes.</title>
        <authorList>
            <person name="Kim W."/>
            <person name="Song I."/>
            <person name="Jeong J.-H."/>
            <person name="Kim D."/>
            <person name="Kim S."/>
            <person name="Ryu S."/>
            <person name="Song J.Y."/>
            <person name="Lee S.K."/>
        </authorList>
    </citation>
    <scope>NUCLEOTIDE SEQUENCE [LARGE SCALE GENOMIC DNA]</scope>
    <source>
        <tissue evidence="1">Muscle</tissue>
    </source>
</reference>
<protein>
    <submittedName>
        <fullName evidence="1">Uncharacterized protein</fullName>
    </submittedName>
</protein>